<name>A0ABW6A8I6_9BACT</name>
<dbReference type="Pfam" id="PF00270">
    <property type="entry name" value="DEAD"/>
    <property type="match status" value="1"/>
</dbReference>
<evidence type="ECO:0000259" key="6">
    <source>
        <dbReference type="PROSITE" id="PS51192"/>
    </source>
</evidence>
<evidence type="ECO:0000256" key="2">
    <source>
        <dbReference type="ARBA" id="ARBA00022801"/>
    </source>
</evidence>
<dbReference type="Pfam" id="PF03880">
    <property type="entry name" value="DbpA"/>
    <property type="match status" value="1"/>
</dbReference>
<keyword evidence="2 8" id="KW-0378">Hydrolase</keyword>
<evidence type="ECO:0000256" key="1">
    <source>
        <dbReference type="ARBA" id="ARBA00022741"/>
    </source>
</evidence>
<dbReference type="InterPro" id="IPR005580">
    <property type="entry name" value="DbpA/CsdA_RNA-bd_dom"/>
</dbReference>
<dbReference type="SUPFAM" id="SSF52540">
    <property type="entry name" value="P-loop containing nucleoside triphosphate hydrolases"/>
    <property type="match status" value="1"/>
</dbReference>
<evidence type="ECO:0000313" key="9">
    <source>
        <dbReference type="Proteomes" id="UP001597511"/>
    </source>
</evidence>
<dbReference type="CDD" id="cd18787">
    <property type="entry name" value="SF2_C_DEAD"/>
    <property type="match status" value="1"/>
</dbReference>
<dbReference type="InterPro" id="IPR050079">
    <property type="entry name" value="DEAD_box_RNA_helicase"/>
</dbReference>
<dbReference type="PROSITE" id="PS51192">
    <property type="entry name" value="HELICASE_ATP_BIND_1"/>
    <property type="match status" value="1"/>
</dbReference>
<keyword evidence="1" id="KW-0547">Nucleotide-binding</keyword>
<dbReference type="CDD" id="cd12252">
    <property type="entry name" value="RRM_DbpA"/>
    <property type="match status" value="1"/>
</dbReference>
<reference evidence="9" key="1">
    <citation type="journal article" date="2019" name="Int. J. Syst. Evol. Microbiol.">
        <title>The Global Catalogue of Microorganisms (GCM) 10K type strain sequencing project: providing services to taxonomists for standard genome sequencing and annotation.</title>
        <authorList>
            <consortium name="The Broad Institute Genomics Platform"/>
            <consortium name="The Broad Institute Genome Sequencing Center for Infectious Disease"/>
            <person name="Wu L."/>
            <person name="Ma J."/>
        </authorList>
    </citation>
    <scope>NUCLEOTIDE SEQUENCE [LARGE SCALE GENOMIC DNA]</scope>
    <source>
        <strain evidence="9">KCTC 23299</strain>
    </source>
</reference>
<dbReference type="Gene3D" id="3.30.70.330">
    <property type="match status" value="1"/>
</dbReference>
<dbReference type="RefSeq" id="WP_386101186.1">
    <property type="nucleotide sequence ID" value="NZ_JBHUOZ010000003.1"/>
</dbReference>
<dbReference type="SMART" id="SM00490">
    <property type="entry name" value="HELICc"/>
    <property type="match status" value="1"/>
</dbReference>
<evidence type="ECO:0000259" key="7">
    <source>
        <dbReference type="PROSITE" id="PS51194"/>
    </source>
</evidence>
<dbReference type="InterPro" id="IPR027417">
    <property type="entry name" value="P-loop_NTPase"/>
</dbReference>
<dbReference type="InterPro" id="IPR044742">
    <property type="entry name" value="DEAD/DEAH_RhlB"/>
</dbReference>
<keyword evidence="3 8" id="KW-0347">Helicase</keyword>
<dbReference type="InterPro" id="IPR012677">
    <property type="entry name" value="Nucleotide-bd_a/b_plait_sf"/>
</dbReference>
<feature type="domain" description="Helicase ATP-binding" evidence="6">
    <location>
        <begin position="28"/>
        <end position="196"/>
    </location>
</feature>
<dbReference type="Pfam" id="PF00271">
    <property type="entry name" value="Helicase_C"/>
    <property type="match status" value="1"/>
</dbReference>
<dbReference type="CDD" id="cd00268">
    <property type="entry name" value="DEADc"/>
    <property type="match status" value="1"/>
</dbReference>
<dbReference type="PANTHER" id="PTHR47959:SF1">
    <property type="entry name" value="ATP-DEPENDENT RNA HELICASE DBPA"/>
    <property type="match status" value="1"/>
</dbReference>
<keyword evidence="4" id="KW-0067">ATP-binding</keyword>
<dbReference type="GO" id="GO:0016787">
    <property type="term" value="F:hydrolase activity"/>
    <property type="evidence" value="ECO:0007669"/>
    <property type="project" value="UniProtKB-KW"/>
</dbReference>
<dbReference type="Gene3D" id="3.40.50.300">
    <property type="entry name" value="P-loop containing nucleotide triphosphate hydrolases"/>
    <property type="match status" value="2"/>
</dbReference>
<keyword evidence="9" id="KW-1185">Reference proteome</keyword>
<dbReference type="InterPro" id="IPR001650">
    <property type="entry name" value="Helicase_C-like"/>
</dbReference>
<dbReference type="PANTHER" id="PTHR47959">
    <property type="entry name" value="ATP-DEPENDENT RNA HELICASE RHLE-RELATED"/>
    <property type="match status" value="1"/>
</dbReference>
<dbReference type="Proteomes" id="UP001597511">
    <property type="component" value="Unassembled WGS sequence"/>
</dbReference>
<dbReference type="EC" id="3.6.4.-" evidence="8"/>
<dbReference type="EMBL" id="JBHUOZ010000003">
    <property type="protein sequence ID" value="MFD2921251.1"/>
    <property type="molecule type" value="Genomic_DNA"/>
</dbReference>
<evidence type="ECO:0000256" key="3">
    <source>
        <dbReference type="ARBA" id="ARBA00022806"/>
    </source>
</evidence>
<comment type="caution">
    <text evidence="8">The sequence shown here is derived from an EMBL/GenBank/DDBJ whole genome shotgun (WGS) entry which is preliminary data.</text>
</comment>
<evidence type="ECO:0000313" key="8">
    <source>
        <dbReference type="EMBL" id="MFD2921251.1"/>
    </source>
</evidence>
<accession>A0ABW6A8I6</accession>
<feature type="domain" description="Helicase C-terminal" evidence="7">
    <location>
        <begin position="222"/>
        <end position="371"/>
    </location>
</feature>
<protein>
    <submittedName>
        <fullName evidence="8">DEAD/DEAH box helicase</fullName>
        <ecNumber evidence="8">3.6.4.-</ecNumber>
    </submittedName>
</protein>
<evidence type="ECO:0000256" key="4">
    <source>
        <dbReference type="ARBA" id="ARBA00022840"/>
    </source>
</evidence>
<dbReference type="InterPro" id="IPR011545">
    <property type="entry name" value="DEAD/DEAH_box_helicase_dom"/>
</dbReference>
<dbReference type="SMART" id="SM00487">
    <property type="entry name" value="DEXDc"/>
    <property type="match status" value="1"/>
</dbReference>
<dbReference type="PROSITE" id="PS51194">
    <property type="entry name" value="HELICASE_CTER"/>
    <property type="match status" value="1"/>
</dbReference>
<proteinExistence type="inferred from homology"/>
<comment type="similarity">
    <text evidence="5">Belongs to the DEAD box helicase family.</text>
</comment>
<sequence length="441" mass="49382">MSNIKDNFDHILALLNINALNEMQLASIEANEKEKDIVLLSATGSGKTLAFLLPLLSRFQPDNKKTQAIIIVPARELAMQIEKVFKSLGSGFKVTCCYGGHLRETEENNLIEPPALLIGTPGRLADHIRRGNITTDSIETLILDEFDKSLEAGFEEEMAFIIGSLPNIKKRMLTSATQAVEVPAFVGLKDRQVLNFLTDEEASPEKLAFKVVNSADKDKLESLFRLVCYLGNRSTVVFCNHRESVERVSAYLTEQSITNVFYHGSMEQQERDSALCKFRNGTSNILVTTDLAARGLDVPNIRYIVHYHIPNTEDSFIHRNGRTARMDASGTVILIIGPEEKTPAYVPEAEPIELPQETILPEKPKWSTIFVAAGKKDKVNKVDIVGFLSNKAHLKKEDIGLIEVKDFFSFVAVKKIKMNETLRLIKNEKIKNKKVKIDIAK</sequence>
<organism evidence="8 9">
    <name type="scientific">Terrimonas rubra</name>
    <dbReference type="NCBI Taxonomy" id="1035890"/>
    <lineage>
        <taxon>Bacteria</taxon>
        <taxon>Pseudomonadati</taxon>
        <taxon>Bacteroidota</taxon>
        <taxon>Chitinophagia</taxon>
        <taxon>Chitinophagales</taxon>
        <taxon>Chitinophagaceae</taxon>
        <taxon>Terrimonas</taxon>
    </lineage>
</organism>
<dbReference type="GO" id="GO:0004386">
    <property type="term" value="F:helicase activity"/>
    <property type="evidence" value="ECO:0007669"/>
    <property type="project" value="UniProtKB-KW"/>
</dbReference>
<dbReference type="InterPro" id="IPR014001">
    <property type="entry name" value="Helicase_ATP-bd"/>
</dbReference>
<gene>
    <name evidence="8" type="ORF">ACFS6H_16110</name>
</gene>
<evidence type="ECO:0000256" key="5">
    <source>
        <dbReference type="ARBA" id="ARBA00038437"/>
    </source>
</evidence>